<evidence type="ECO:0000313" key="11">
    <source>
        <dbReference type="EMBL" id="ALC46034.1"/>
    </source>
</evidence>
<evidence type="ECO:0000256" key="8">
    <source>
        <dbReference type="ARBA" id="ARBA00023170"/>
    </source>
</evidence>
<dbReference type="GO" id="GO:0005886">
    <property type="term" value="C:plasma membrane"/>
    <property type="evidence" value="ECO:0007669"/>
    <property type="project" value="UniProtKB-SubCell"/>
</dbReference>
<evidence type="ECO:0000256" key="1">
    <source>
        <dbReference type="ARBA" id="ARBA00004651"/>
    </source>
</evidence>
<dbReference type="GO" id="GO:0005549">
    <property type="term" value="F:odorant binding"/>
    <property type="evidence" value="ECO:0007669"/>
    <property type="project" value="InterPro"/>
</dbReference>
<reference evidence="11 12" key="1">
    <citation type="submission" date="2015-08" db="EMBL/GenBank/DDBJ databases">
        <title>Ancestral chromatin configuration constrains chromatin evolution on differentiating sex chromosomes in Drosophila.</title>
        <authorList>
            <person name="Zhou Q."/>
            <person name="Bachtrog D."/>
        </authorList>
    </citation>
    <scope>NUCLEOTIDE SEQUENCE [LARGE SCALE GENOMIC DNA]</scope>
    <source>
        <tissue evidence="11">Whole larvae</tissue>
    </source>
</reference>
<evidence type="ECO:0000256" key="4">
    <source>
        <dbReference type="ARBA" id="ARBA00022692"/>
    </source>
</evidence>
<keyword evidence="9" id="KW-0807">Transducer</keyword>
<dbReference type="Proteomes" id="UP000494163">
    <property type="component" value="Chromosome 3R"/>
</dbReference>
<evidence type="ECO:0000256" key="10">
    <source>
        <dbReference type="SAM" id="Phobius"/>
    </source>
</evidence>
<evidence type="ECO:0000256" key="9">
    <source>
        <dbReference type="ARBA" id="ARBA00023224"/>
    </source>
</evidence>
<dbReference type="GO" id="GO:0007165">
    <property type="term" value="P:signal transduction"/>
    <property type="evidence" value="ECO:0007669"/>
    <property type="project" value="UniProtKB-KW"/>
</dbReference>
<dbReference type="Pfam" id="PF02949">
    <property type="entry name" value="7tm_6"/>
    <property type="match status" value="2"/>
</dbReference>
<dbReference type="InterPro" id="IPR004117">
    <property type="entry name" value="7tm6_olfct_rcpt"/>
</dbReference>
<evidence type="ECO:0000256" key="2">
    <source>
        <dbReference type="ARBA" id="ARBA00022475"/>
    </source>
</evidence>
<feature type="transmembrane region" description="Helical" evidence="10">
    <location>
        <begin position="17"/>
        <end position="38"/>
    </location>
</feature>
<comment type="subcellular location">
    <subcellularLocation>
        <location evidence="1">Cell membrane</location>
        <topology evidence="1">Multi-pass membrane protein</topology>
    </subcellularLocation>
</comment>
<keyword evidence="4 10" id="KW-0812">Transmembrane</keyword>
<organism evidence="11 12">
    <name type="scientific">Drosophila busckii</name>
    <name type="common">Fruit fly</name>
    <dbReference type="NCBI Taxonomy" id="30019"/>
    <lineage>
        <taxon>Eukaryota</taxon>
        <taxon>Metazoa</taxon>
        <taxon>Ecdysozoa</taxon>
        <taxon>Arthropoda</taxon>
        <taxon>Hexapoda</taxon>
        <taxon>Insecta</taxon>
        <taxon>Pterygota</taxon>
        <taxon>Neoptera</taxon>
        <taxon>Endopterygota</taxon>
        <taxon>Diptera</taxon>
        <taxon>Brachycera</taxon>
        <taxon>Muscomorpha</taxon>
        <taxon>Ephydroidea</taxon>
        <taxon>Drosophilidae</taxon>
        <taxon>Drosophila</taxon>
    </lineage>
</organism>
<feature type="transmembrane region" description="Helical" evidence="10">
    <location>
        <begin position="45"/>
        <end position="63"/>
    </location>
</feature>
<evidence type="ECO:0000256" key="5">
    <source>
        <dbReference type="ARBA" id="ARBA00022725"/>
    </source>
</evidence>
<dbReference type="PANTHER" id="PTHR21137:SF35">
    <property type="entry name" value="ODORANT RECEPTOR 19A-RELATED"/>
    <property type="match status" value="1"/>
</dbReference>
<protein>
    <submittedName>
        <fullName evidence="11">Or65b</fullName>
    </submittedName>
</protein>
<evidence type="ECO:0000256" key="6">
    <source>
        <dbReference type="ARBA" id="ARBA00022989"/>
    </source>
</evidence>
<keyword evidence="2" id="KW-1003">Cell membrane</keyword>
<feature type="transmembrane region" description="Helical" evidence="10">
    <location>
        <begin position="160"/>
        <end position="180"/>
    </location>
</feature>
<sequence>FIWAYGNTKELSLPLHYAWRIVNLIQSLIFFATLLAALPESKANFLELGSDIVWICGGFYIILKVNFISFYANDIDVIVDDLTYLTFICALGDMVTQQSQEVAMAAYDIYEHAPNSKEVQLDIGFMMYRAQEPLQIGAPPFPPFNLISNMAIAKRGDPGIYKFTVFMLLSLAYLSFVCTLGDMVTQQSQEVAEVAYHIYEFAPNSKEVQLDIGFMIYRAQKALEFCAPPFPPFNFISNMAVLKQCYTILTVLQETLE</sequence>
<proteinExistence type="predicted"/>
<feature type="non-terminal residue" evidence="11">
    <location>
        <position position="1"/>
    </location>
</feature>
<dbReference type="PANTHER" id="PTHR21137">
    <property type="entry name" value="ODORANT RECEPTOR"/>
    <property type="match status" value="1"/>
</dbReference>
<dbReference type="EMBL" id="CP012526">
    <property type="protein sequence ID" value="ALC46034.1"/>
    <property type="molecule type" value="Genomic_DNA"/>
</dbReference>
<dbReference type="GO" id="GO:0004984">
    <property type="term" value="F:olfactory receptor activity"/>
    <property type="evidence" value="ECO:0007669"/>
    <property type="project" value="InterPro"/>
</dbReference>
<keyword evidence="6 10" id="KW-1133">Transmembrane helix</keyword>
<dbReference type="STRING" id="30019.A0A0M4EHT8"/>
<evidence type="ECO:0000256" key="3">
    <source>
        <dbReference type="ARBA" id="ARBA00022606"/>
    </source>
</evidence>
<accession>A0A0M4EHT8</accession>
<dbReference type="OMA" id="DIVWICG"/>
<evidence type="ECO:0000313" key="12">
    <source>
        <dbReference type="Proteomes" id="UP000494163"/>
    </source>
</evidence>
<evidence type="ECO:0000256" key="7">
    <source>
        <dbReference type="ARBA" id="ARBA00023136"/>
    </source>
</evidence>
<keyword evidence="12" id="KW-1185">Reference proteome</keyword>
<keyword evidence="3" id="KW-0716">Sensory transduction</keyword>
<name>A0A0M4EHT8_DROBS</name>
<keyword evidence="8" id="KW-0675">Receptor</keyword>
<gene>
    <name evidence="11" type="ORF">Dbus_chr3Rg784</name>
</gene>
<dbReference type="AlphaFoldDB" id="A0A0M4EHT8"/>
<keyword evidence="7 10" id="KW-0472">Membrane</keyword>
<keyword evidence="5" id="KW-0552">Olfaction</keyword>
<dbReference type="OrthoDB" id="6604226at2759"/>